<dbReference type="RefSeq" id="XP_027101581.2">
    <property type="nucleotide sequence ID" value="XM_027245780.2"/>
</dbReference>
<dbReference type="AlphaFoldDB" id="A0A6P6VFY4"/>
<protein>
    <recommendedName>
        <fullName evidence="2">Retrotransposon gag domain-containing protein</fullName>
    </recommendedName>
</protein>
<feature type="domain" description="Retrotransposon gag" evidence="2">
    <location>
        <begin position="33"/>
        <end position="124"/>
    </location>
</feature>
<dbReference type="PANTHER" id="PTHR33223:SF10">
    <property type="entry name" value="AMINOTRANSFERASE-LIKE PLANT MOBILE DOMAIN-CONTAINING PROTEIN"/>
    <property type="match status" value="1"/>
</dbReference>
<gene>
    <name evidence="4" type="primary">LOC113722472</name>
</gene>
<name>A0A6P6VFY4_COFAR</name>
<dbReference type="Proteomes" id="UP001652660">
    <property type="component" value="Chromosome 2c"/>
</dbReference>
<evidence type="ECO:0000256" key="1">
    <source>
        <dbReference type="SAM" id="MobiDB-lite"/>
    </source>
</evidence>
<dbReference type="Pfam" id="PF03732">
    <property type="entry name" value="Retrotrans_gag"/>
    <property type="match status" value="1"/>
</dbReference>
<organism evidence="3 4">
    <name type="scientific">Coffea arabica</name>
    <name type="common">Arabian coffee</name>
    <dbReference type="NCBI Taxonomy" id="13443"/>
    <lineage>
        <taxon>Eukaryota</taxon>
        <taxon>Viridiplantae</taxon>
        <taxon>Streptophyta</taxon>
        <taxon>Embryophyta</taxon>
        <taxon>Tracheophyta</taxon>
        <taxon>Spermatophyta</taxon>
        <taxon>Magnoliopsida</taxon>
        <taxon>eudicotyledons</taxon>
        <taxon>Gunneridae</taxon>
        <taxon>Pentapetalae</taxon>
        <taxon>asterids</taxon>
        <taxon>lamiids</taxon>
        <taxon>Gentianales</taxon>
        <taxon>Rubiaceae</taxon>
        <taxon>Ixoroideae</taxon>
        <taxon>Gardenieae complex</taxon>
        <taxon>Bertiereae - Coffeeae clade</taxon>
        <taxon>Coffeeae</taxon>
        <taxon>Coffea</taxon>
    </lineage>
</organism>
<feature type="compositionally biased region" description="Basic and acidic residues" evidence="1">
    <location>
        <begin position="152"/>
        <end position="179"/>
    </location>
</feature>
<sequence length="283" mass="33119">MKSYDATTDLEDHLFAFMTQMRLQTAADAVRCKIFPMFQERKARQWFQGFPPRSIRSFAQLARLFSAQFVSSRTFSKSTAHLMTIQQKPEESLREYMVHFNNESLQVPDRDDKVVMAVFINGLRKQKIYTEHVERPPKSVWEMLDRAHEKANAEEANRLKSAQERLRDDKRRRSTDQIDARPGQGQKNAYDRLPRSRPLGGDKSWTALTAPRARVLAVMEQEGLSRPPRPLAGDKSRRDQGLYCTYHRDVGHDTDDCRHLKKDIEKLIRRCHIGQFIRDERTD</sequence>
<dbReference type="GeneID" id="113722472"/>
<reference evidence="3" key="1">
    <citation type="journal article" date="2025" name="Foods">
        <title>Unveiling the Microbial Signatures of Arabica Coffee Cherries: Insights into Ripeness Specific Diversity, Functional Traits, and Implications for Quality and Safety.</title>
        <authorList>
            <consortium name="RefSeq"/>
            <person name="Tenea G.N."/>
            <person name="Cifuentes V."/>
            <person name="Reyes P."/>
            <person name="Cevallos-Vallejos M."/>
        </authorList>
    </citation>
    <scope>NUCLEOTIDE SEQUENCE [LARGE SCALE GENOMIC DNA]</scope>
</reference>
<dbReference type="OrthoDB" id="1745575at2759"/>
<dbReference type="InterPro" id="IPR005162">
    <property type="entry name" value="Retrotrans_gag_dom"/>
</dbReference>
<accession>A0A6P6VFY4</accession>
<evidence type="ECO:0000259" key="2">
    <source>
        <dbReference type="Pfam" id="PF03732"/>
    </source>
</evidence>
<proteinExistence type="predicted"/>
<evidence type="ECO:0000313" key="3">
    <source>
        <dbReference type="Proteomes" id="UP001652660"/>
    </source>
</evidence>
<keyword evidence="3" id="KW-1185">Reference proteome</keyword>
<reference evidence="4" key="2">
    <citation type="submission" date="2025-08" db="UniProtKB">
        <authorList>
            <consortium name="RefSeq"/>
        </authorList>
    </citation>
    <scope>IDENTIFICATION</scope>
    <source>
        <tissue evidence="4">Leaves</tissue>
    </source>
</reference>
<feature type="region of interest" description="Disordered" evidence="1">
    <location>
        <begin position="152"/>
        <end position="205"/>
    </location>
</feature>
<dbReference type="PANTHER" id="PTHR33223">
    <property type="entry name" value="CCHC-TYPE DOMAIN-CONTAINING PROTEIN"/>
    <property type="match status" value="1"/>
</dbReference>
<evidence type="ECO:0000313" key="4">
    <source>
        <dbReference type="RefSeq" id="XP_027101581.2"/>
    </source>
</evidence>